<evidence type="ECO:0000313" key="2">
    <source>
        <dbReference type="Proteomes" id="UP000271889"/>
    </source>
</evidence>
<reference evidence="1 2" key="1">
    <citation type="submission" date="2018-11" db="EMBL/GenBank/DDBJ databases">
        <authorList>
            <consortium name="Pathogen Informatics"/>
        </authorList>
    </citation>
    <scope>NUCLEOTIDE SEQUENCE [LARGE SCALE GENOMIC DNA]</scope>
</reference>
<sequence length="117" mass="13422">MANSNFLSAEYGPQQSNWLFRPFKGSMSLPPLAFFLLYIPLLYSQEYDAHLRNIIPYLIRSEAASESEFAPSIQNEEIENDGRFAIEIDANYFDNVKSLAEKSGFEIEKKVLFDLSI</sequence>
<accession>A0A3P6TIJ1</accession>
<dbReference type="AlphaFoldDB" id="A0A3P6TIJ1"/>
<dbReference type="Proteomes" id="UP000271889">
    <property type="component" value="Unassembled WGS sequence"/>
</dbReference>
<name>A0A3P6TIJ1_CYLGO</name>
<keyword evidence="2" id="KW-1185">Reference proteome</keyword>
<organism evidence="1 2">
    <name type="scientific">Cylicostephanus goldi</name>
    <name type="common">Nematode worm</name>
    <dbReference type="NCBI Taxonomy" id="71465"/>
    <lineage>
        <taxon>Eukaryota</taxon>
        <taxon>Metazoa</taxon>
        <taxon>Ecdysozoa</taxon>
        <taxon>Nematoda</taxon>
        <taxon>Chromadorea</taxon>
        <taxon>Rhabditida</taxon>
        <taxon>Rhabditina</taxon>
        <taxon>Rhabditomorpha</taxon>
        <taxon>Strongyloidea</taxon>
        <taxon>Strongylidae</taxon>
        <taxon>Cylicostephanus</taxon>
    </lineage>
</organism>
<protein>
    <submittedName>
        <fullName evidence="1">Uncharacterized protein</fullName>
    </submittedName>
</protein>
<proteinExistence type="predicted"/>
<evidence type="ECO:0000313" key="1">
    <source>
        <dbReference type="EMBL" id="VDK65828.1"/>
    </source>
</evidence>
<gene>
    <name evidence="1" type="ORF">CGOC_LOCUS6087</name>
</gene>
<dbReference type="EMBL" id="UYRV01019288">
    <property type="protein sequence ID" value="VDK65828.1"/>
    <property type="molecule type" value="Genomic_DNA"/>
</dbReference>